<dbReference type="CDD" id="cd05269">
    <property type="entry name" value="TMR_SDR_a"/>
    <property type="match status" value="1"/>
</dbReference>
<evidence type="ECO:0000259" key="1">
    <source>
        <dbReference type="Pfam" id="PF05368"/>
    </source>
</evidence>
<evidence type="ECO:0000313" key="2">
    <source>
        <dbReference type="EMBL" id="WTS11975.1"/>
    </source>
</evidence>
<name>A0AAU1U315_9ACTN</name>
<dbReference type="Pfam" id="PF05368">
    <property type="entry name" value="NmrA"/>
    <property type="match status" value="1"/>
</dbReference>
<dbReference type="PANTHER" id="PTHR47129:SF1">
    <property type="entry name" value="NMRA-LIKE DOMAIN-CONTAINING PROTEIN"/>
    <property type="match status" value="1"/>
</dbReference>
<reference evidence="2" key="1">
    <citation type="submission" date="2022-10" db="EMBL/GenBank/DDBJ databases">
        <title>The complete genomes of actinobacterial strains from the NBC collection.</title>
        <authorList>
            <person name="Joergensen T.S."/>
            <person name="Alvarez Arevalo M."/>
            <person name="Sterndorff E.B."/>
            <person name="Faurdal D."/>
            <person name="Vuksanovic O."/>
            <person name="Mourched A.-S."/>
            <person name="Charusanti P."/>
            <person name="Shaw S."/>
            <person name="Blin K."/>
            <person name="Weber T."/>
        </authorList>
    </citation>
    <scope>NUCLEOTIDE SEQUENCE</scope>
    <source>
        <strain evidence="2">NBC_00119</strain>
    </source>
</reference>
<dbReference type="Gene3D" id="3.40.50.720">
    <property type="entry name" value="NAD(P)-binding Rossmann-like Domain"/>
    <property type="match status" value="1"/>
</dbReference>
<sequence length="313" mass="33698">MSRIVISGASGDLGRRVTKLLLAASPGAELALVTRTPEKLADRAAEGLAVLQGDYTDRESLDAAYRGADTLFLISGLNLGRRVEEHRNAIAAARGAGVKHIVYTSVGGGEHPKNPALSAQDHYQSELDLRSSGLAYTFLRNHLYAEIVSNIWMAPAAESGRLEMATGEGSLAPVAKSDVARSTAAVLRAPEEHAGAVYEITGPELLSMRDIVRIGSEVHGVPITYTPLTREQRLAHFDSVGLPRTYDPAMPASDEGHRWASDELVSADVAQAEGYQALLSHHVQRLTGRQPESLRSVMERVKSVRYDQIDASA</sequence>
<dbReference type="InterPro" id="IPR036291">
    <property type="entry name" value="NAD(P)-bd_dom_sf"/>
</dbReference>
<organism evidence="2">
    <name type="scientific">Streptomyces sp. NBC_00119</name>
    <dbReference type="NCBI Taxonomy" id="2975659"/>
    <lineage>
        <taxon>Bacteria</taxon>
        <taxon>Bacillati</taxon>
        <taxon>Actinomycetota</taxon>
        <taxon>Actinomycetes</taxon>
        <taxon>Kitasatosporales</taxon>
        <taxon>Streptomycetaceae</taxon>
        <taxon>Streptomyces</taxon>
    </lineage>
</organism>
<dbReference type="InterPro" id="IPR008030">
    <property type="entry name" value="NmrA-like"/>
</dbReference>
<protein>
    <submittedName>
        <fullName evidence="2">SDR family oxidoreductase</fullName>
    </submittedName>
</protein>
<dbReference type="PANTHER" id="PTHR47129">
    <property type="entry name" value="QUINONE OXIDOREDUCTASE 2"/>
    <property type="match status" value="1"/>
</dbReference>
<gene>
    <name evidence="2" type="ORF">OHU69_13605</name>
</gene>
<feature type="domain" description="NmrA-like" evidence="1">
    <location>
        <begin position="2"/>
        <end position="236"/>
    </location>
</feature>
<accession>A0AAU1U315</accession>
<dbReference type="InterPro" id="IPR052718">
    <property type="entry name" value="NmrA-type_oxidoreductase"/>
</dbReference>
<dbReference type="Gene3D" id="3.90.25.10">
    <property type="entry name" value="UDP-galactose 4-epimerase, domain 1"/>
    <property type="match status" value="1"/>
</dbReference>
<dbReference type="EMBL" id="CP108195">
    <property type="protein sequence ID" value="WTS11975.1"/>
    <property type="molecule type" value="Genomic_DNA"/>
</dbReference>
<proteinExistence type="predicted"/>
<dbReference type="AlphaFoldDB" id="A0AAU1U315"/>
<dbReference type="SUPFAM" id="SSF51735">
    <property type="entry name" value="NAD(P)-binding Rossmann-fold domains"/>
    <property type="match status" value="1"/>
</dbReference>